<dbReference type="InterPro" id="IPR025543">
    <property type="entry name" value="Dodecin-like"/>
</dbReference>
<dbReference type="Gene3D" id="3.30.1660.10">
    <property type="entry name" value="Flavin-binding protein dodecin"/>
    <property type="match status" value="1"/>
</dbReference>
<proteinExistence type="predicted"/>
<organism evidence="4 5">
    <name type="scientific">Cedecea neteri</name>
    <dbReference type="NCBI Taxonomy" id="158822"/>
    <lineage>
        <taxon>Bacteria</taxon>
        <taxon>Pseudomonadati</taxon>
        <taxon>Pseudomonadota</taxon>
        <taxon>Gammaproteobacteria</taxon>
        <taxon>Enterobacterales</taxon>
        <taxon>Enterobacteriaceae</taxon>
        <taxon>Cedecea</taxon>
    </lineage>
</organism>
<feature type="domain" description="YdgH/BhsA/McbA-like" evidence="3">
    <location>
        <begin position="30"/>
        <end position="81"/>
    </location>
</feature>
<evidence type="ECO:0000313" key="5">
    <source>
        <dbReference type="Proteomes" id="UP000029481"/>
    </source>
</evidence>
<feature type="signal peptide" evidence="2">
    <location>
        <begin position="1"/>
        <end position="21"/>
    </location>
</feature>
<dbReference type="AlphaFoldDB" id="A0A089Q535"/>
<dbReference type="Pfam" id="PF07338">
    <property type="entry name" value="YdgH_BhsA-like"/>
    <property type="match status" value="1"/>
</dbReference>
<evidence type="ECO:0000256" key="2">
    <source>
        <dbReference type="SAM" id="SignalP"/>
    </source>
</evidence>
<evidence type="ECO:0000313" key="4">
    <source>
        <dbReference type="EMBL" id="AIR05559.1"/>
    </source>
</evidence>
<gene>
    <name evidence="4" type="ORF">JT31_13330</name>
</gene>
<dbReference type="RefSeq" id="WP_038477741.1">
    <property type="nucleotide sequence ID" value="NZ_CP009451.1"/>
</dbReference>
<sequence length="81" mass="8493">MKSIKYFAVVMTLAASFSGFAAETQSVASQTMGTVSVSGASNLDSLQHQLQQKAEQAGAKSIRIISAGGDNKMYGVAEIYN</sequence>
<name>A0A089Q535_9ENTR</name>
<dbReference type="Proteomes" id="UP000029481">
    <property type="component" value="Chromosome"/>
</dbReference>
<dbReference type="SUPFAM" id="SSF159871">
    <property type="entry name" value="YdgH-like"/>
    <property type="match status" value="1"/>
</dbReference>
<dbReference type="EMBL" id="CP009451">
    <property type="protein sequence ID" value="AIR05559.1"/>
    <property type="molecule type" value="Genomic_DNA"/>
</dbReference>
<accession>A0A089Q535</accession>
<feature type="chain" id="PRO_5001849023" evidence="2">
    <location>
        <begin position="22"/>
        <end position="81"/>
    </location>
</feature>
<reference evidence="4 5" key="1">
    <citation type="submission" date="2014-09" db="EMBL/GenBank/DDBJ databases">
        <title>Cedecea neteri SSMD04 Genome Sequencing.</title>
        <authorList>
            <person name="Tan J.-Y."/>
        </authorList>
    </citation>
    <scope>NUCLEOTIDE SEQUENCE [LARGE SCALE GENOMIC DNA]</scope>
    <source>
        <strain evidence="4 5">SSMD04</strain>
    </source>
</reference>
<evidence type="ECO:0000256" key="1">
    <source>
        <dbReference type="ARBA" id="ARBA00022729"/>
    </source>
</evidence>
<dbReference type="OrthoDB" id="6428780at2"/>
<evidence type="ECO:0000259" key="3">
    <source>
        <dbReference type="Pfam" id="PF07338"/>
    </source>
</evidence>
<dbReference type="InterPro" id="IPR036275">
    <property type="entry name" value="YdgH-like_sf"/>
</dbReference>
<protein>
    <submittedName>
        <fullName evidence="4">Multiple stress resistance protein BhsA</fullName>
    </submittedName>
</protein>
<dbReference type="KEGG" id="cnt:JT31_13330"/>
<keyword evidence="1 2" id="KW-0732">Signal</keyword>
<dbReference type="InterPro" id="IPR010854">
    <property type="entry name" value="YdgH/BhsA/McbA-like_dom"/>
</dbReference>
<keyword evidence="5" id="KW-1185">Reference proteome</keyword>